<evidence type="ECO:0000313" key="3">
    <source>
        <dbReference type="Proteomes" id="UP000189513"/>
    </source>
</evidence>
<protein>
    <submittedName>
        <fullName evidence="1">CYFA0S03e04962g1_1</fullName>
    </submittedName>
</protein>
<dbReference type="Proteomes" id="UP000189513">
    <property type="component" value="Unassembled WGS sequence"/>
</dbReference>
<organism evidence="1">
    <name type="scientific">Cyberlindnera fabianii</name>
    <name type="common">Yeast</name>
    <name type="synonym">Hansenula fabianii</name>
    <dbReference type="NCBI Taxonomy" id="36022"/>
    <lineage>
        <taxon>Eukaryota</taxon>
        <taxon>Fungi</taxon>
        <taxon>Dikarya</taxon>
        <taxon>Ascomycota</taxon>
        <taxon>Saccharomycotina</taxon>
        <taxon>Saccharomycetes</taxon>
        <taxon>Phaffomycetales</taxon>
        <taxon>Phaffomycetaceae</taxon>
        <taxon>Cyberlindnera</taxon>
    </lineage>
</organism>
<name>A0A061AXX9_CYBFA</name>
<accession>A0A061AXX9</accession>
<dbReference type="OrthoDB" id="10358345at2759"/>
<dbReference type="EMBL" id="MPUK01000014">
    <property type="protein sequence ID" value="ONH65042.1"/>
    <property type="molecule type" value="Genomic_DNA"/>
</dbReference>
<reference evidence="1" key="1">
    <citation type="journal article" date="2014" name="Genome Announc.">
        <title>Genome sequence of the yeast Cyberlindnera fabianii (Hansenula fabianii).</title>
        <authorList>
            <person name="Freel K.C."/>
            <person name="Sarilar V."/>
            <person name="Neuveglise C."/>
            <person name="Devillers H."/>
            <person name="Friedrich A."/>
            <person name="Schacherer J."/>
        </authorList>
    </citation>
    <scope>NUCLEOTIDE SEQUENCE</scope>
    <source>
        <strain evidence="1">YJS4271</strain>
    </source>
</reference>
<reference evidence="2" key="3">
    <citation type="submission" date="2017-01" db="EMBL/GenBank/DDBJ databases">
        <authorList>
            <person name="Mah S.A."/>
            <person name="Swanson W.J."/>
            <person name="Moy G.W."/>
            <person name="Vacquier V.D."/>
        </authorList>
    </citation>
    <scope>NUCLEOTIDE SEQUENCE [LARGE SCALE GENOMIC DNA]</scope>
    <source>
        <strain evidence="2">65</strain>
    </source>
</reference>
<dbReference type="VEuPathDB" id="FungiDB:BON22_5091"/>
<reference evidence="3" key="2">
    <citation type="journal article" date="2017" name="Genome Announc.">
        <title>Genome sequences of Cyberlindnera fabianii 65, Pichia kudriavzevii 129, and Saccharomyces cerevisiae 131 isolated from fermented masau fruits in Zimbabwe.</title>
        <authorList>
            <person name="van Rijswijck I.M.H."/>
            <person name="Derks M.F.L."/>
            <person name="Abee T."/>
            <person name="de Ridder D."/>
            <person name="Smid E.J."/>
        </authorList>
    </citation>
    <scope>NUCLEOTIDE SEQUENCE [LARGE SCALE GENOMIC DNA]</scope>
    <source>
        <strain evidence="3">65</strain>
    </source>
</reference>
<evidence type="ECO:0000313" key="2">
    <source>
        <dbReference type="EMBL" id="ONH65042.1"/>
    </source>
</evidence>
<proteinExistence type="predicted"/>
<keyword evidence="3" id="KW-1185">Reference proteome</keyword>
<dbReference type="OMA" id="YHATNEH"/>
<dbReference type="EMBL" id="LK052888">
    <property type="protein sequence ID" value="CDR39580.1"/>
    <property type="molecule type" value="Genomic_DNA"/>
</dbReference>
<gene>
    <name evidence="2" type="ORF">BON22_5091</name>
    <name evidence="1" type="ORF">CYFA0S_03e04962g</name>
</gene>
<sequence>MIDKLPTEIISQELLKFIDEKDEYALMLTCKSTHFATKDHFSKTYKPQPSLICFDNPVHHDFHYQHLYRTWAYKKALNCSTDNYYENPGKYRTLDNHEVLVEAYKQIASKL</sequence>
<evidence type="ECO:0000313" key="1">
    <source>
        <dbReference type="EMBL" id="CDR39580.1"/>
    </source>
</evidence>
<dbReference type="AlphaFoldDB" id="A0A061AXX9"/>